<organism evidence="1 2">
    <name type="scientific">Ceratitis capitata</name>
    <name type="common">Mediterranean fruit fly</name>
    <name type="synonym">Tephritis capitata</name>
    <dbReference type="NCBI Taxonomy" id="7213"/>
    <lineage>
        <taxon>Eukaryota</taxon>
        <taxon>Metazoa</taxon>
        <taxon>Ecdysozoa</taxon>
        <taxon>Arthropoda</taxon>
        <taxon>Hexapoda</taxon>
        <taxon>Insecta</taxon>
        <taxon>Pterygota</taxon>
        <taxon>Neoptera</taxon>
        <taxon>Endopterygota</taxon>
        <taxon>Diptera</taxon>
        <taxon>Brachycera</taxon>
        <taxon>Muscomorpha</taxon>
        <taxon>Tephritoidea</taxon>
        <taxon>Tephritidae</taxon>
        <taxon>Ceratitis</taxon>
        <taxon>Ceratitis</taxon>
    </lineage>
</organism>
<gene>
    <name evidence="1" type="ORF">CCAP1982_LOCUS6995</name>
</gene>
<dbReference type="AlphaFoldDB" id="A0A811UKZ8"/>
<dbReference type="Proteomes" id="UP000606786">
    <property type="component" value="Unassembled WGS sequence"/>
</dbReference>
<sequence>MANPTRHSIAATTTTIPINTEILLHFCLTYWLPVVVCYLRCSCCKLKLDISHSCGISSDKNKENNTTPMVATTKRATVGGIQLRISEQQQQ</sequence>
<keyword evidence="2" id="KW-1185">Reference proteome</keyword>
<name>A0A811UKZ8_CERCA</name>
<reference evidence="1" key="1">
    <citation type="submission" date="2020-11" db="EMBL/GenBank/DDBJ databases">
        <authorList>
            <person name="Whitehead M."/>
        </authorList>
    </citation>
    <scope>NUCLEOTIDE SEQUENCE</scope>
    <source>
        <strain evidence="1">EGII</strain>
    </source>
</reference>
<protein>
    <submittedName>
        <fullName evidence="1">(Mediterranean fruit fly) hypothetical protein</fullName>
    </submittedName>
</protein>
<dbReference type="EMBL" id="CAJHJT010000012">
    <property type="protein sequence ID" value="CAD6998395.1"/>
    <property type="molecule type" value="Genomic_DNA"/>
</dbReference>
<comment type="caution">
    <text evidence="1">The sequence shown here is derived from an EMBL/GenBank/DDBJ whole genome shotgun (WGS) entry which is preliminary data.</text>
</comment>
<evidence type="ECO:0000313" key="2">
    <source>
        <dbReference type="Proteomes" id="UP000606786"/>
    </source>
</evidence>
<proteinExistence type="predicted"/>
<evidence type="ECO:0000313" key="1">
    <source>
        <dbReference type="EMBL" id="CAD6998395.1"/>
    </source>
</evidence>
<accession>A0A811UKZ8</accession>